<protein>
    <submittedName>
        <fullName evidence="7">Uncharacterized protein</fullName>
    </submittedName>
</protein>
<keyword evidence="2" id="KW-0547">Nucleotide-binding</keyword>
<dbReference type="GO" id="GO:0033063">
    <property type="term" value="C:Rad51B-Rad51C-Rad51D-XRCC2 complex"/>
    <property type="evidence" value="ECO:0007669"/>
    <property type="project" value="TreeGrafter"/>
</dbReference>
<evidence type="ECO:0000313" key="7">
    <source>
        <dbReference type="EMBL" id="EWC75561.1"/>
    </source>
</evidence>
<name>W7JVQ7_PLAFA</name>
<dbReference type="Proteomes" id="UP000030697">
    <property type="component" value="Unassembled WGS sequence"/>
</dbReference>
<dbReference type="AlphaFoldDB" id="W7JVQ7"/>
<evidence type="ECO:0000313" key="8">
    <source>
        <dbReference type="Proteomes" id="UP000030697"/>
    </source>
</evidence>
<dbReference type="GO" id="GO:0005524">
    <property type="term" value="F:ATP binding"/>
    <property type="evidence" value="ECO:0007669"/>
    <property type="project" value="UniProtKB-KW"/>
</dbReference>
<evidence type="ECO:0000256" key="4">
    <source>
        <dbReference type="ARBA" id="ARBA00022840"/>
    </source>
</evidence>
<keyword evidence="6" id="KW-0539">Nucleus</keyword>
<evidence type="ECO:0000256" key="1">
    <source>
        <dbReference type="ARBA" id="ARBA00004123"/>
    </source>
</evidence>
<dbReference type="EMBL" id="KE124639">
    <property type="protein sequence ID" value="EWC75561.1"/>
    <property type="molecule type" value="Genomic_DNA"/>
</dbReference>
<keyword evidence="3" id="KW-0227">DNA damage</keyword>
<dbReference type="GO" id="GO:0033065">
    <property type="term" value="C:Rad51C-XRCC3 complex"/>
    <property type="evidence" value="ECO:0007669"/>
    <property type="project" value="TreeGrafter"/>
</dbReference>
<proteinExistence type="predicted"/>
<keyword evidence="4" id="KW-0067">ATP-binding</keyword>
<evidence type="ECO:0000256" key="3">
    <source>
        <dbReference type="ARBA" id="ARBA00022763"/>
    </source>
</evidence>
<keyword evidence="5" id="KW-0234">DNA repair</keyword>
<dbReference type="GO" id="GO:0008821">
    <property type="term" value="F:crossover junction DNA endonuclease activity"/>
    <property type="evidence" value="ECO:0007669"/>
    <property type="project" value="TreeGrafter"/>
</dbReference>
<dbReference type="GO" id="GO:0000707">
    <property type="term" value="P:meiotic DNA recombinase assembly"/>
    <property type="evidence" value="ECO:0007669"/>
    <property type="project" value="TreeGrafter"/>
</dbReference>
<evidence type="ECO:0000256" key="2">
    <source>
        <dbReference type="ARBA" id="ARBA00022741"/>
    </source>
</evidence>
<dbReference type="SUPFAM" id="SSF52540">
    <property type="entry name" value="P-loop containing nucleoside triphosphate hydrolases"/>
    <property type="match status" value="1"/>
</dbReference>
<reference evidence="7 8" key="1">
    <citation type="submission" date="2013-02" db="EMBL/GenBank/DDBJ databases">
        <title>The Genome Sequence of Plasmodium falciparum UGT5.1.</title>
        <authorList>
            <consortium name="The Broad Institute Genome Sequencing Platform"/>
            <consortium name="The Broad Institute Genome Sequencing Center for Infectious Disease"/>
            <person name="Neafsey D."/>
            <person name="Cheeseman I."/>
            <person name="Volkman S."/>
            <person name="Adams J."/>
            <person name="Walker B."/>
            <person name="Young S.K."/>
            <person name="Zeng Q."/>
            <person name="Gargeya S."/>
            <person name="Fitzgerald M."/>
            <person name="Haas B."/>
            <person name="Abouelleil A."/>
            <person name="Alvarado L."/>
            <person name="Arachchi H.M."/>
            <person name="Berlin A.M."/>
            <person name="Chapman S.B."/>
            <person name="Dewar J."/>
            <person name="Goldberg J."/>
            <person name="Griggs A."/>
            <person name="Gujja S."/>
            <person name="Hansen M."/>
            <person name="Howarth C."/>
            <person name="Imamovic A."/>
            <person name="Larimer J."/>
            <person name="McCowan C."/>
            <person name="Murphy C."/>
            <person name="Neiman D."/>
            <person name="Pearson M."/>
            <person name="Priest M."/>
            <person name="Roberts A."/>
            <person name="Saif S."/>
            <person name="Shea T."/>
            <person name="Sisk P."/>
            <person name="Sykes S."/>
            <person name="Wortman J."/>
            <person name="Nusbaum C."/>
            <person name="Birren B."/>
        </authorList>
    </citation>
    <scope>NUCLEOTIDE SEQUENCE [LARGE SCALE GENOMIC DNA]</scope>
    <source>
        <strain evidence="7 8">UGT5.1</strain>
    </source>
</reference>
<dbReference type="InterPro" id="IPR052093">
    <property type="entry name" value="HR_Repair_Mediator"/>
</dbReference>
<sequence>MSKRNNTNEKIIFPLFNGKVTKSSKSSINIKSLYELHNELNHKIYTNIYTYNTLCDGIFFCRGVNNICGKKNSGKSSMCYHICVNLFFNDLLHYFHLFYSCFFSFDHFLQKKNIHNAITTNNKIFCFII</sequence>
<organism evidence="7 8">
    <name type="scientific">Plasmodium falciparum UGT5.1</name>
    <dbReference type="NCBI Taxonomy" id="1237627"/>
    <lineage>
        <taxon>Eukaryota</taxon>
        <taxon>Sar</taxon>
        <taxon>Alveolata</taxon>
        <taxon>Apicomplexa</taxon>
        <taxon>Aconoidasida</taxon>
        <taxon>Haemosporida</taxon>
        <taxon>Plasmodiidae</taxon>
        <taxon>Plasmodium</taxon>
        <taxon>Plasmodium (Laverania)</taxon>
    </lineage>
</organism>
<comment type="subcellular location">
    <subcellularLocation>
        <location evidence="1">Nucleus</location>
    </subcellularLocation>
</comment>
<dbReference type="GO" id="GO:0005657">
    <property type="term" value="C:replication fork"/>
    <property type="evidence" value="ECO:0007669"/>
    <property type="project" value="TreeGrafter"/>
</dbReference>
<dbReference type="InterPro" id="IPR027417">
    <property type="entry name" value="P-loop_NTPase"/>
</dbReference>
<evidence type="ECO:0000256" key="5">
    <source>
        <dbReference type="ARBA" id="ARBA00023204"/>
    </source>
</evidence>
<gene>
    <name evidence="7" type="ORF">C923_03764</name>
</gene>
<accession>W7JVQ7</accession>
<dbReference type="PANTHER" id="PTHR46239">
    <property type="entry name" value="DNA REPAIR PROTEIN RAD51 HOMOLOG 3 RAD51C"/>
    <property type="match status" value="1"/>
</dbReference>
<evidence type="ECO:0000256" key="6">
    <source>
        <dbReference type="ARBA" id="ARBA00023242"/>
    </source>
</evidence>
<dbReference type="PANTHER" id="PTHR46239:SF1">
    <property type="entry name" value="DNA REPAIR PROTEIN RAD51 HOMOLOG 3"/>
    <property type="match status" value="1"/>
</dbReference>
<dbReference type="GO" id="GO:0000400">
    <property type="term" value="F:four-way junction DNA binding"/>
    <property type="evidence" value="ECO:0007669"/>
    <property type="project" value="TreeGrafter"/>
</dbReference>
<dbReference type="GO" id="GO:0007131">
    <property type="term" value="P:reciprocal meiotic recombination"/>
    <property type="evidence" value="ECO:0007669"/>
    <property type="project" value="TreeGrafter"/>
</dbReference>